<name>A0ABD3HQ81_9MARC</name>
<dbReference type="InterPro" id="IPR052969">
    <property type="entry name" value="Thr-specific_kinase-like"/>
</dbReference>
<dbReference type="PANTHER" id="PTHR47763">
    <property type="entry name" value="ALPHA-PROTEIN KINASE VWKA"/>
    <property type="match status" value="1"/>
</dbReference>
<comment type="caution">
    <text evidence="1">The sequence shown here is derived from an EMBL/GenBank/DDBJ whole genome shotgun (WGS) entry which is preliminary data.</text>
</comment>
<organism evidence="1 2">
    <name type="scientific">Riccia sorocarpa</name>
    <dbReference type="NCBI Taxonomy" id="122646"/>
    <lineage>
        <taxon>Eukaryota</taxon>
        <taxon>Viridiplantae</taxon>
        <taxon>Streptophyta</taxon>
        <taxon>Embryophyta</taxon>
        <taxon>Marchantiophyta</taxon>
        <taxon>Marchantiopsida</taxon>
        <taxon>Marchantiidae</taxon>
        <taxon>Marchantiales</taxon>
        <taxon>Ricciaceae</taxon>
        <taxon>Riccia</taxon>
    </lineage>
</organism>
<reference evidence="1 2" key="1">
    <citation type="submission" date="2024-09" db="EMBL/GenBank/DDBJ databases">
        <title>Chromosome-scale assembly of Riccia sorocarpa.</title>
        <authorList>
            <person name="Paukszto L."/>
        </authorList>
    </citation>
    <scope>NUCLEOTIDE SEQUENCE [LARGE SCALE GENOMIC DNA]</scope>
    <source>
        <strain evidence="1">LP-2024</strain>
        <tissue evidence="1">Aerial parts of the thallus</tissue>
    </source>
</reference>
<keyword evidence="2" id="KW-1185">Reference proteome</keyword>
<dbReference type="PANTHER" id="PTHR47763:SF4">
    <property type="entry name" value="ALPHA-PROTEIN KINASE VWKA"/>
    <property type="match status" value="1"/>
</dbReference>
<sequence length="142" mass="16240">MAEGISLSLHTRLRFALAIQLEWGVDQAEDGFTGLDKAAELDWQAANCILVHIGDASCHGFNFIITAGVYPGGDKYGRNIATILRRLQTDCRITRYFFWHIEIHTRKMRQESRRVAETGDWLKEWNIDDFSEAPQKIIAACR</sequence>
<dbReference type="AlphaFoldDB" id="A0ABD3HQ81"/>
<dbReference type="Proteomes" id="UP001633002">
    <property type="component" value="Unassembled WGS sequence"/>
</dbReference>
<proteinExistence type="predicted"/>
<evidence type="ECO:0000313" key="1">
    <source>
        <dbReference type="EMBL" id="KAL3692240.1"/>
    </source>
</evidence>
<accession>A0ABD3HQ81</accession>
<dbReference type="EMBL" id="JBJQOH010000003">
    <property type="protein sequence ID" value="KAL3692240.1"/>
    <property type="molecule type" value="Genomic_DNA"/>
</dbReference>
<evidence type="ECO:0000313" key="2">
    <source>
        <dbReference type="Proteomes" id="UP001633002"/>
    </source>
</evidence>
<gene>
    <name evidence="1" type="ORF">R1sor_005891</name>
</gene>
<protein>
    <submittedName>
        <fullName evidence="1">Uncharacterized protein</fullName>
    </submittedName>
</protein>